<comment type="caution">
    <text evidence="5">The sequence shown here is derived from an EMBL/GenBank/DDBJ whole genome shotgun (WGS) entry which is preliminary data.</text>
</comment>
<organism evidence="5 6">
    <name type="scientific">Novosphingobium aerophilum</name>
    <dbReference type="NCBI Taxonomy" id="2839843"/>
    <lineage>
        <taxon>Bacteria</taxon>
        <taxon>Pseudomonadati</taxon>
        <taxon>Pseudomonadota</taxon>
        <taxon>Alphaproteobacteria</taxon>
        <taxon>Sphingomonadales</taxon>
        <taxon>Sphingomonadaceae</taxon>
        <taxon>Novosphingobium</taxon>
    </lineage>
</organism>
<dbReference type="RefSeq" id="WP_328806874.1">
    <property type="nucleotide sequence ID" value="NZ_JACLAU010000109.1"/>
</dbReference>
<reference evidence="5 6" key="1">
    <citation type="submission" date="2020-08" db="EMBL/GenBank/DDBJ databases">
        <title>The genome sequence of Novosphingobium flavum 4Y4.</title>
        <authorList>
            <person name="Liu Y."/>
        </authorList>
    </citation>
    <scope>NUCLEOTIDE SEQUENCE [LARGE SCALE GENOMIC DNA]</scope>
    <source>
        <strain evidence="5 6">4Y4</strain>
    </source>
</reference>
<keyword evidence="1 4" id="KW-0812">Transmembrane</keyword>
<feature type="transmembrane region" description="Helical" evidence="4">
    <location>
        <begin position="37"/>
        <end position="56"/>
    </location>
</feature>
<dbReference type="Proteomes" id="UP000520156">
    <property type="component" value="Unassembled WGS sequence"/>
</dbReference>
<accession>A0A7X1FBS5</accession>
<keyword evidence="2 4" id="KW-1133">Transmembrane helix</keyword>
<dbReference type="InterPro" id="IPR011701">
    <property type="entry name" value="MFS"/>
</dbReference>
<dbReference type="Pfam" id="PF07690">
    <property type="entry name" value="MFS_1"/>
    <property type="match status" value="1"/>
</dbReference>
<proteinExistence type="predicted"/>
<dbReference type="AlphaFoldDB" id="A0A7X1FBS5"/>
<evidence type="ECO:0000256" key="1">
    <source>
        <dbReference type="ARBA" id="ARBA00022692"/>
    </source>
</evidence>
<evidence type="ECO:0000256" key="2">
    <source>
        <dbReference type="ARBA" id="ARBA00022989"/>
    </source>
</evidence>
<evidence type="ECO:0000313" key="5">
    <source>
        <dbReference type="EMBL" id="MBC2653799.1"/>
    </source>
</evidence>
<dbReference type="InterPro" id="IPR036259">
    <property type="entry name" value="MFS_trans_sf"/>
</dbReference>
<dbReference type="Gene3D" id="1.20.1250.20">
    <property type="entry name" value="MFS general substrate transporter like domains"/>
    <property type="match status" value="1"/>
</dbReference>
<gene>
    <name evidence="5" type="ORF">H7F49_19225</name>
</gene>
<dbReference type="SUPFAM" id="SSF103473">
    <property type="entry name" value="MFS general substrate transporter"/>
    <property type="match status" value="1"/>
</dbReference>
<sequence>PIFLAMFAFVFEPEVPVSHPAAEDGLHDRSPFPVRQIALIGGVTLLCSIIYYVYAVNGGLAFREVGVESSDELGRITFLPSLGVSLGAAIFWLIGKRRSEVAFALLLALVGGGLWLIGVAPDWKWMAAGVVFQQTGVGMMIPTLITWAQRDLPVQHRGRGMGVWTGCFFLGQFLSPPLVTVGQTAIGSMQGTFAAAGMAALVGVPIALRSLLLSGSSPRSDVVAG</sequence>
<evidence type="ECO:0000256" key="3">
    <source>
        <dbReference type="ARBA" id="ARBA00023136"/>
    </source>
</evidence>
<keyword evidence="3 4" id="KW-0472">Membrane</keyword>
<dbReference type="EMBL" id="JACLAU010000109">
    <property type="protein sequence ID" value="MBC2653799.1"/>
    <property type="molecule type" value="Genomic_DNA"/>
</dbReference>
<name>A0A7X1FBS5_9SPHN</name>
<evidence type="ECO:0000256" key="4">
    <source>
        <dbReference type="SAM" id="Phobius"/>
    </source>
</evidence>
<feature type="transmembrane region" description="Helical" evidence="4">
    <location>
        <begin position="160"/>
        <end position="179"/>
    </location>
</feature>
<feature type="transmembrane region" description="Helical" evidence="4">
    <location>
        <begin position="191"/>
        <end position="212"/>
    </location>
</feature>
<evidence type="ECO:0000313" key="6">
    <source>
        <dbReference type="Proteomes" id="UP000520156"/>
    </source>
</evidence>
<feature type="transmembrane region" description="Helical" evidence="4">
    <location>
        <begin position="76"/>
        <end position="94"/>
    </location>
</feature>
<dbReference type="GO" id="GO:0022857">
    <property type="term" value="F:transmembrane transporter activity"/>
    <property type="evidence" value="ECO:0007669"/>
    <property type="project" value="InterPro"/>
</dbReference>
<feature type="transmembrane region" description="Helical" evidence="4">
    <location>
        <begin position="125"/>
        <end position="148"/>
    </location>
</feature>
<protein>
    <submittedName>
        <fullName evidence="5">MFS transporter</fullName>
    </submittedName>
</protein>
<feature type="transmembrane region" description="Helical" evidence="4">
    <location>
        <begin position="101"/>
        <end position="119"/>
    </location>
</feature>
<feature type="non-terminal residue" evidence="5">
    <location>
        <position position="1"/>
    </location>
</feature>
<keyword evidence="6" id="KW-1185">Reference proteome</keyword>